<dbReference type="Gene3D" id="1.10.730.10">
    <property type="entry name" value="Isoleucyl-tRNA Synthetase, Domain 1"/>
    <property type="match status" value="1"/>
</dbReference>
<feature type="domain" description="DALR anticodon binding" evidence="12">
    <location>
        <begin position="591"/>
        <end position="692"/>
    </location>
</feature>
<dbReference type="GO" id="GO:0005829">
    <property type="term" value="C:cytosol"/>
    <property type="evidence" value="ECO:0007669"/>
    <property type="project" value="TreeGrafter"/>
</dbReference>
<keyword evidence="8 11" id="KW-0648">Protein biosynthesis</keyword>
<evidence type="ECO:0000256" key="10">
    <source>
        <dbReference type="ARBA" id="ARBA00047937"/>
    </source>
</evidence>
<evidence type="ECO:0000313" key="13">
    <source>
        <dbReference type="EMBL" id="MBK1618846.1"/>
    </source>
</evidence>
<evidence type="ECO:0000256" key="3">
    <source>
        <dbReference type="ARBA" id="ARBA00011209"/>
    </source>
</evidence>
<keyword evidence="7 11" id="KW-0067">ATP-binding</keyword>
<keyword evidence="14" id="KW-1185">Reference proteome</keyword>
<protein>
    <recommendedName>
        <fullName evidence="11">Glycine--tRNA ligase beta subunit</fullName>
        <ecNumber evidence="11">6.1.1.14</ecNumber>
    </recommendedName>
    <alternativeName>
        <fullName evidence="11">Glycyl-tRNA synthetase beta subunit</fullName>
        <shortName evidence="11">GlyRS</shortName>
    </alternativeName>
</protein>
<evidence type="ECO:0000256" key="2">
    <source>
        <dbReference type="ARBA" id="ARBA00008226"/>
    </source>
</evidence>
<dbReference type="GO" id="GO:0004814">
    <property type="term" value="F:arginine-tRNA ligase activity"/>
    <property type="evidence" value="ECO:0007669"/>
    <property type="project" value="InterPro"/>
</dbReference>
<dbReference type="InterPro" id="IPR008909">
    <property type="entry name" value="DALR_anticod-bd"/>
</dbReference>
<keyword evidence="5 11" id="KW-0436">Ligase</keyword>
<dbReference type="PANTHER" id="PTHR30075:SF2">
    <property type="entry name" value="GLYCINE--TRNA LIGASE, CHLOROPLASTIC_MITOCHONDRIAL 2"/>
    <property type="match status" value="1"/>
</dbReference>
<dbReference type="PROSITE" id="PS50861">
    <property type="entry name" value="AA_TRNA_LIGASE_II_GLYAB"/>
    <property type="match status" value="1"/>
</dbReference>
<evidence type="ECO:0000313" key="14">
    <source>
        <dbReference type="Proteomes" id="UP001138768"/>
    </source>
</evidence>
<keyword evidence="9 11" id="KW-0030">Aminoacyl-tRNA synthetase</keyword>
<dbReference type="Pfam" id="PF05746">
    <property type="entry name" value="DALR_1"/>
    <property type="match status" value="1"/>
</dbReference>
<dbReference type="GO" id="GO:0004820">
    <property type="term" value="F:glycine-tRNA ligase activity"/>
    <property type="evidence" value="ECO:0007669"/>
    <property type="project" value="UniProtKB-UniRule"/>
</dbReference>
<comment type="subcellular location">
    <subcellularLocation>
        <location evidence="1 11">Cytoplasm</location>
    </subcellularLocation>
</comment>
<keyword evidence="4 11" id="KW-0963">Cytoplasm</keyword>
<evidence type="ECO:0000256" key="6">
    <source>
        <dbReference type="ARBA" id="ARBA00022741"/>
    </source>
</evidence>
<keyword evidence="6 11" id="KW-0547">Nucleotide-binding</keyword>
<dbReference type="PANTHER" id="PTHR30075">
    <property type="entry name" value="GLYCYL-TRNA SYNTHETASE"/>
    <property type="match status" value="1"/>
</dbReference>
<comment type="subunit">
    <text evidence="3 11">Tetramer of two alpha and two beta subunits.</text>
</comment>
<dbReference type="GO" id="GO:0005524">
    <property type="term" value="F:ATP binding"/>
    <property type="evidence" value="ECO:0007669"/>
    <property type="project" value="UniProtKB-UniRule"/>
</dbReference>
<dbReference type="HAMAP" id="MF_00255">
    <property type="entry name" value="Gly_tRNA_synth_beta"/>
    <property type="match status" value="1"/>
</dbReference>
<dbReference type="Pfam" id="PF02092">
    <property type="entry name" value="tRNA_synt_2f"/>
    <property type="match status" value="1"/>
</dbReference>
<gene>
    <name evidence="11" type="primary">glyS</name>
    <name evidence="13" type="ORF">CKO42_10450</name>
</gene>
<dbReference type="InterPro" id="IPR015944">
    <property type="entry name" value="Gly-tRNA-synth_bsu"/>
</dbReference>
<comment type="similarity">
    <text evidence="2 11">Belongs to the class-II aminoacyl-tRNA synthetase family.</text>
</comment>
<evidence type="ECO:0000256" key="8">
    <source>
        <dbReference type="ARBA" id="ARBA00022917"/>
    </source>
</evidence>
<evidence type="ECO:0000256" key="1">
    <source>
        <dbReference type="ARBA" id="ARBA00004496"/>
    </source>
</evidence>
<dbReference type="AlphaFoldDB" id="A0A9X0W8I4"/>
<evidence type="ECO:0000256" key="5">
    <source>
        <dbReference type="ARBA" id="ARBA00022598"/>
    </source>
</evidence>
<evidence type="ECO:0000256" key="4">
    <source>
        <dbReference type="ARBA" id="ARBA00022490"/>
    </source>
</evidence>
<accession>A0A9X0W8I4</accession>
<dbReference type="SMART" id="SM00836">
    <property type="entry name" value="DALR_1"/>
    <property type="match status" value="1"/>
</dbReference>
<dbReference type="NCBIfam" id="TIGR00211">
    <property type="entry name" value="glyS"/>
    <property type="match status" value="1"/>
</dbReference>
<dbReference type="PRINTS" id="PR01045">
    <property type="entry name" value="TRNASYNTHGB"/>
</dbReference>
<evidence type="ECO:0000259" key="12">
    <source>
        <dbReference type="SMART" id="SM00836"/>
    </source>
</evidence>
<evidence type="ECO:0000256" key="7">
    <source>
        <dbReference type="ARBA" id="ARBA00022840"/>
    </source>
</evidence>
<dbReference type="Proteomes" id="UP001138768">
    <property type="component" value="Unassembled WGS sequence"/>
</dbReference>
<name>A0A9X0W8I4_9GAMM</name>
<dbReference type="GO" id="GO:0006426">
    <property type="term" value="P:glycyl-tRNA aminoacylation"/>
    <property type="evidence" value="ECO:0007669"/>
    <property type="project" value="UniProtKB-UniRule"/>
</dbReference>
<comment type="caution">
    <text evidence="13">The sequence shown here is derived from an EMBL/GenBank/DDBJ whole genome shotgun (WGS) entry which is preliminary data.</text>
</comment>
<dbReference type="InterPro" id="IPR006194">
    <property type="entry name" value="Gly-tRNA-synth_heterodimer"/>
</dbReference>
<dbReference type="EMBL" id="NRRY01000014">
    <property type="protein sequence ID" value="MBK1618846.1"/>
    <property type="molecule type" value="Genomic_DNA"/>
</dbReference>
<comment type="catalytic activity">
    <reaction evidence="10 11">
        <text>tRNA(Gly) + glycine + ATP = glycyl-tRNA(Gly) + AMP + diphosphate</text>
        <dbReference type="Rhea" id="RHEA:16013"/>
        <dbReference type="Rhea" id="RHEA-COMP:9664"/>
        <dbReference type="Rhea" id="RHEA-COMP:9683"/>
        <dbReference type="ChEBI" id="CHEBI:30616"/>
        <dbReference type="ChEBI" id="CHEBI:33019"/>
        <dbReference type="ChEBI" id="CHEBI:57305"/>
        <dbReference type="ChEBI" id="CHEBI:78442"/>
        <dbReference type="ChEBI" id="CHEBI:78522"/>
        <dbReference type="ChEBI" id="CHEBI:456215"/>
        <dbReference type="EC" id="6.1.1.14"/>
    </reaction>
</comment>
<dbReference type="SUPFAM" id="SSF109604">
    <property type="entry name" value="HD-domain/PDEase-like"/>
    <property type="match status" value="1"/>
</dbReference>
<sequence length="697" mass="75393">MSSHNTADLLVEIGTEELPPAALAKLSTAFCDGLLKGLDDARLAHGSGQAFASPRRLAVILSQVALAQPDEQVARRGPALKAAFNAEGAPTKAALGFAQSCGVAVDSLEQEETEKGAWLCYRQQVIGKPAAALLPELIDAALAALPIPKRMRWGNSHVEFVRPVHWVCVLLGDSVIPGQVLGIEIDRLTRGHRFHHPDAVRLSSAADYLSALRGAYVEADLAARRSAILEQVASLAAEAGGAAMIDESVLDEVTALCEWPVALLGRFDPGFLEVPSEVLIETMQANQKYFPVVDRSGSLLPFFITVSNIQSRDPDQVRAGNERVIRPRFADAKFFWEQDLKTPLGERVGALQGIVFQHKLGTLLEKTERVAELSAWIAEVIGGDSSQTRHAARLAKADLVTLMVGEFGSLQGVMGRYYAERSGEAPIVAAAIEQHYWPKHAGDHLPETDLARAVAIADRADTLVGIFAIGLRPTGVKDPYGLRRAAIGVLRILIETPLALDLRVLFERAAAGFPASLNAAGCVDEVLGYCVERLKRYYADAGDDRSADADVIASVLALDLSEPVDIDRRIQAVQHFRGRPEASALAAANKRTRNILRKVSADEIGRQVEQALLQDVAEQSLAMAVDTLSDKVTGLLDQHDYNAALAELSSLRQALDDFFDQVMVMADEPEIRANRLALLKRIETLFHGVADISLLQG</sequence>
<dbReference type="GO" id="GO:0006420">
    <property type="term" value="P:arginyl-tRNA aminoacylation"/>
    <property type="evidence" value="ECO:0007669"/>
    <property type="project" value="InterPro"/>
</dbReference>
<dbReference type="RefSeq" id="WP_200243309.1">
    <property type="nucleotide sequence ID" value="NZ_NRRY01000014.1"/>
</dbReference>
<reference evidence="13 14" key="1">
    <citation type="journal article" date="2020" name="Microorganisms">
        <title>Osmotic Adaptation and Compatible Solute Biosynthesis of Phototrophic Bacteria as Revealed from Genome Analyses.</title>
        <authorList>
            <person name="Imhoff J.F."/>
            <person name="Rahn T."/>
            <person name="Kunzel S."/>
            <person name="Keller A."/>
            <person name="Neulinger S.C."/>
        </authorList>
    </citation>
    <scope>NUCLEOTIDE SEQUENCE [LARGE SCALE GENOMIC DNA]</scope>
    <source>
        <strain evidence="13 14">DSM 25653</strain>
    </source>
</reference>
<evidence type="ECO:0000256" key="11">
    <source>
        <dbReference type="HAMAP-Rule" id="MF_00255"/>
    </source>
</evidence>
<evidence type="ECO:0000256" key="9">
    <source>
        <dbReference type="ARBA" id="ARBA00023146"/>
    </source>
</evidence>
<proteinExistence type="inferred from homology"/>
<organism evidence="13 14">
    <name type="scientific">Lamprobacter modestohalophilus</name>
    <dbReference type="NCBI Taxonomy" id="1064514"/>
    <lineage>
        <taxon>Bacteria</taxon>
        <taxon>Pseudomonadati</taxon>
        <taxon>Pseudomonadota</taxon>
        <taxon>Gammaproteobacteria</taxon>
        <taxon>Chromatiales</taxon>
        <taxon>Chromatiaceae</taxon>
        <taxon>Lamprobacter</taxon>
    </lineage>
</organism>
<dbReference type="EC" id="6.1.1.14" evidence="11"/>